<gene>
    <name evidence="2" type="ORF">E0W69_015125</name>
</gene>
<dbReference type="KEGG" id="arac:E0W69_015125"/>
<sequence>MAKKRSPFSIRSLFQYFLQGLIVIAPLAVTIYVVWWIFTAVDNIIPNILGTFFPQIFKQDAFGLYRIPGLGLVVTLALLLIIGRISSTYLVGKMVNFLDHLLEKTPGIKLIYSSVKDFLQAFTGNKKKFDKPVLVNVDGADIWRIGFITQDSASVFGLDDHVIVYVPHSYALSGITYMVPNEKIKFVGDHVKSSEAMKFTVSGGVTDLEHKSH</sequence>
<dbReference type="EMBL" id="CP044016">
    <property type="protein sequence ID" value="QES89933.1"/>
    <property type="molecule type" value="Genomic_DNA"/>
</dbReference>
<dbReference type="AlphaFoldDB" id="A0A5P2G9P7"/>
<protein>
    <submittedName>
        <fullName evidence="2">DUF502 domain-containing protein</fullName>
    </submittedName>
</protein>
<feature type="transmembrane region" description="Helical" evidence="1">
    <location>
        <begin position="61"/>
        <end position="83"/>
    </location>
</feature>
<evidence type="ECO:0000313" key="2">
    <source>
        <dbReference type="EMBL" id="QES89933.1"/>
    </source>
</evidence>
<name>A0A5P2G9P7_9BACT</name>
<proteinExistence type="predicted"/>
<reference evidence="2 3" key="1">
    <citation type="submission" date="2019-09" db="EMBL/GenBank/DDBJ databases">
        <title>Complete genome sequence of Arachidicoccus sp. B3-10 isolated from apple orchard soil.</title>
        <authorList>
            <person name="Kim H.S."/>
            <person name="Han K.-I."/>
            <person name="Suh M.K."/>
            <person name="Lee K.C."/>
            <person name="Eom M.K."/>
            <person name="Kim J.-S."/>
            <person name="Kang S.W."/>
            <person name="Sin Y."/>
            <person name="Lee J.-S."/>
        </authorList>
    </citation>
    <scope>NUCLEOTIDE SEQUENCE [LARGE SCALE GENOMIC DNA]</scope>
    <source>
        <strain evidence="2 3">B3-10</strain>
    </source>
</reference>
<evidence type="ECO:0000256" key="1">
    <source>
        <dbReference type="SAM" id="Phobius"/>
    </source>
</evidence>
<feature type="transmembrane region" description="Helical" evidence="1">
    <location>
        <begin position="21"/>
        <end position="41"/>
    </location>
</feature>
<dbReference type="PANTHER" id="PTHR31876">
    <property type="entry name" value="COV-LIKE PROTEIN 1"/>
    <property type="match status" value="1"/>
</dbReference>
<keyword evidence="1" id="KW-0812">Transmembrane</keyword>
<dbReference type="RefSeq" id="WP_131330889.1">
    <property type="nucleotide sequence ID" value="NZ_CP044016.1"/>
</dbReference>
<keyword evidence="1" id="KW-1133">Transmembrane helix</keyword>
<keyword evidence="1" id="KW-0472">Membrane</keyword>
<dbReference type="PANTHER" id="PTHR31876:SF26">
    <property type="entry name" value="PROTEIN LIKE COV 2"/>
    <property type="match status" value="1"/>
</dbReference>
<organism evidence="2 3">
    <name type="scientific">Rhizosphaericola mali</name>
    <dbReference type="NCBI Taxonomy" id="2545455"/>
    <lineage>
        <taxon>Bacteria</taxon>
        <taxon>Pseudomonadati</taxon>
        <taxon>Bacteroidota</taxon>
        <taxon>Chitinophagia</taxon>
        <taxon>Chitinophagales</taxon>
        <taxon>Chitinophagaceae</taxon>
        <taxon>Rhizosphaericola</taxon>
    </lineage>
</organism>
<dbReference type="Pfam" id="PF04367">
    <property type="entry name" value="DUF502"/>
    <property type="match status" value="1"/>
</dbReference>
<keyword evidence="3" id="KW-1185">Reference proteome</keyword>
<dbReference type="InterPro" id="IPR007462">
    <property type="entry name" value="COV1-like"/>
</dbReference>
<dbReference type="OrthoDB" id="9789516at2"/>
<evidence type="ECO:0000313" key="3">
    <source>
        <dbReference type="Proteomes" id="UP000292424"/>
    </source>
</evidence>
<dbReference type="Proteomes" id="UP000292424">
    <property type="component" value="Chromosome"/>
</dbReference>
<accession>A0A5P2G9P7</accession>